<feature type="domain" description="N-acetyltransferase" evidence="1">
    <location>
        <begin position="84"/>
        <end position="228"/>
    </location>
</feature>
<dbReference type="PROSITE" id="PS51186">
    <property type="entry name" value="GNAT"/>
    <property type="match status" value="1"/>
</dbReference>
<dbReference type="GO" id="GO:0016747">
    <property type="term" value="F:acyltransferase activity, transferring groups other than amino-acyl groups"/>
    <property type="evidence" value="ECO:0007669"/>
    <property type="project" value="InterPro"/>
</dbReference>
<proteinExistence type="predicted"/>
<evidence type="ECO:0000259" key="1">
    <source>
        <dbReference type="PROSITE" id="PS51186"/>
    </source>
</evidence>
<gene>
    <name evidence="2" type="ORF">BN13_670042</name>
</gene>
<protein>
    <submittedName>
        <fullName evidence="2">Acetyltransferase (GNAT) family protein</fullName>
    </submittedName>
</protein>
<dbReference type="CDD" id="cd04301">
    <property type="entry name" value="NAT_SF"/>
    <property type="match status" value="1"/>
</dbReference>
<comment type="caution">
    <text evidence="2">The sequence shown here is derived from an EMBL/GenBank/DDBJ whole genome shotgun (WGS) entry which is preliminary data.</text>
</comment>
<reference evidence="2 3" key="1">
    <citation type="journal article" date="2013" name="ISME J.">
        <title>A metabolic model for members of the genus Tetrasphaera involved in enhanced biological phosphorus removal.</title>
        <authorList>
            <person name="Kristiansen R."/>
            <person name="Nguyen H.T.T."/>
            <person name="Saunders A.M."/>
            <person name="Nielsen J.L."/>
            <person name="Wimmer R."/>
            <person name="Le V.Q."/>
            <person name="McIlroy S.J."/>
            <person name="Petrovski S."/>
            <person name="Seviour R.J."/>
            <person name="Calteau A."/>
            <person name="Nielsen K.L."/>
            <person name="Nielsen P.H."/>
        </authorList>
    </citation>
    <scope>NUCLEOTIDE SEQUENCE [LARGE SCALE GENOMIC DNA]</scope>
    <source>
        <strain evidence="2 3">Ben 74</strain>
    </source>
</reference>
<organism evidence="2 3">
    <name type="scientific">Nostocoides jenkinsii Ben 74</name>
    <dbReference type="NCBI Taxonomy" id="1193518"/>
    <lineage>
        <taxon>Bacteria</taxon>
        <taxon>Bacillati</taxon>
        <taxon>Actinomycetota</taxon>
        <taxon>Actinomycetes</taxon>
        <taxon>Micrococcales</taxon>
        <taxon>Intrasporangiaceae</taxon>
        <taxon>Nostocoides</taxon>
    </lineage>
</organism>
<dbReference type="Gene3D" id="3.40.630.30">
    <property type="match status" value="1"/>
</dbReference>
<dbReference type="EMBL" id="CAJC01000180">
    <property type="protein sequence ID" value="CCI54312.1"/>
    <property type="molecule type" value="Genomic_DNA"/>
</dbReference>
<name>A0A077MG56_9MICO</name>
<keyword evidence="3" id="KW-1185">Reference proteome</keyword>
<dbReference type="RefSeq" id="WP_048546828.1">
    <property type="nucleotide sequence ID" value="NZ_HF571038.1"/>
</dbReference>
<sequence length="228" mass="25276">MRSPHNPTFHWGNFVLVTDPQTADDAARWTRTFAHAFPGASHRAIGLPRLPVGEPYRRLGLAVSTDEVLIRDCCPDQVPVPVGYSSRPFTPEDWGALLAANEGENRLDARYPEDEHRTFLVAQQATRRDLVERGLAQWFGAFTEDGDLAAYLGIVLCTCLARYQAVGTHLDHRRRGLARHLLAEAGAWANARGASRWVIVTESVNPALHLYRGAGFVPDAVQVVAYRP</sequence>
<dbReference type="InterPro" id="IPR016181">
    <property type="entry name" value="Acyl_CoA_acyltransferase"/>
</dbReference>
<keyword evidence="2" id="KW-0808">Transferase</keyword>
<dbReference type="InterPro" id="IPR000182">
    <property type="entry name" value="GNAT_dom"/>
</dbReference>
<dbReference type="STRING" id="1193518.BN13_670042"/>
<accession>A0A077MG56</accession>
<evidence type="ECO:0000313" key="2">
    <source>
        <dbReference type="EMBL" id="CCI54312.1"/>
    </source>
</evidence>
<dbReference type="AlphaFoldDB" id="A0A077MG56"/>
<dbReference type="Proteomes" id="UP000035720">
    <property type="component" value="Unassembled WGS sequence"/>
</dbReference>
<evidence type="ECO:0000313" key="3">
    <source>
        <dbReference type="Proteomes" id="UP000035720"/>
    </source>
</evidence>
<dbReference type="SUPFAM" id="SSF55729">
    <property type="entry name" value="Acyl-CoA N-acyltransferases (Nat)"/>
    <property type="match status" value="1"/>
</dbReference>
<dbReference type="Pfam" id="PF00583">
    <property type="entry name" value="Acetyltransf_1"/>
    <property type="match status" value="1"/>
</dbReference>